<protein>
    <submittedName>
        <fullName evidence="2">Uncharacterized protein</fullName>
    </submittedName>
</protein>
<dbReference type="PANTHER" id="PTHR34780:SF5">
    <property type="entry name" value="OS02G0733900 PROTEIN"/>
    <property type="match status" value="1"/>
</dbReference>
<dbReference type="Gramene" id="LPERR02G25790.1">
    <property type="protein sequence ID" value="LPERR02G25790.1"/>
    <property type="gene ID" value="LPERR02G25790"/>
</dbReference>
<evidence type="ECO:0000313" key="2">
    <source>
        <dbReference type="EnsemblPlants" id="LPERR02G25790.1"/>
    </source>
</evidence>
<feature type="region of interest" description="Disordered" evidence="1">
    <location>
        <begin position="63"/>
        <end position="86"/>
    </location>
</feature>
<dbReference type="eggNOG" id="ENOG502SFKH">
    <property type="taxonomic scope" value="Eukaryota"/>
</dbReference>
<dbReference type="EnsemblPlants" id="LPERR02G25790.1">
    <property type="protein sequence ID" value="LPERR02G25790.1"/>
    <property type="gene ID" value="LPERR02G25790"/>
</dbReference>
<dbReference type="HOGENOM" id="CLU_181060_0_0_1"/>
<dbReference type="Proteomes" id="UP000032180">
    <property type="component" value="Chromosome 2"/>
</dbReference>
<sequence>MEMGRDVVVEGQQQRRVVVGQVQHSQVRRIKQEEGEKVKVEETYQNQAVSEMRARLVLRDMEARQRSRSPLGRATARPAISIGGDS</sequence>
<evidence type="ECO:0000256" key="1">
    <source>
        <dbReference type="SAM" id="MobiDB-lite"/>
    </source>
</evidence>
<reference evidence="3" key="2">
    <citation type="submission" date="2013-12" db="EMBL/GenBank/DDBJ databases">
        <authorList>
            <person name="Yu Y."/>
            <person name="Lee S."/>
            <person name="de Baynast K."/>
            <person name="Wissotski M."/>
            <person name="Liu L."/>
            <person name="Talag J."/>
            <person name="Goicoechea J."/>
            <person name="Angelova A."/>
            <person name="Jetty R."/>
            <person name="Kudrna D."/>
            <person name="Golser W."/>
            <person name="Rivera L."/>
            <person name="Zhang J."/>
            <person name="Wing R."/>
        </authorList>
    </citation>
    <scope>NUCLEOTIDE SEQUENCE</scope>
</reference>
<dbReference type="PANTHER" id="PTHR34780">
    <property type="entry name" value="OS08G0427800 PROTEIN"/>
    <property type="match status" value="1"/>
</dbReference>
<accession>A0A0D9VKP3</accession>
<dbReference type="AlphaFoldDB" id="A0A0D9VKP3"/>
<keyword evidence="3" id="KW-1185">Reference proteome</keyword>
<proteinExistence type="predicted"/>
<dbReference type="STRING" id="77586.A0A0D9VKP3"/>
<reference evidence="2 3" key="1">
    <citation type="submission" date="2012-08" db="EMBL/GenBank/DDBJ databases">
        <title>Oryza genome evolution.</title>
        <authorList>
            <person name="Wing R.A."/>
        </authorList>
    </citation>
    <scope>NUCLEOTIDE SEQUENCE</scope>
</reference>
<organism evidence="2 3">
    <name type="scientific">Leersia perrieri</name>
    <dbReference type="NCBI Taxonomy" id="77586"/>
    <lineage>
        <taxon>Eukaryota</taxon>
        <taxon>Viridiplantae</taxon>
        <taxon>Streptophyta</taxon>
        <taxon>Embryophyta</taxon>
        <taxon>Tracheophyta</taxon>
        <taxon>Spermatophyta</taxon>
        <taxon>Magnoliopsida</taxon>
        <taxon>Liliopsida</taxon>
        <taxon>Poales</taxon>
        <taxon>Poaceae</taxon>
        <taxon>BOP clade</taxon>
        <taxon>Oryzoideae</taxon>
        <taxon>Oryzeae</taxon>
        <taxon>Oryzinae</taxon>
        <taxon>Leersia</taxon>
    </lineage>
</organism>
<reference evidence="2" key="3">
    <citation type="submission" date="2015-04" db="UniProtKB">
        <authorList>
            <consortium name="EnsemblPlants"/>
        </authorList>
    </citation>
    <scope>IDENTIFICATION</scope>
</reference>
<name>A0A0D9VKP3_9ORYZ</name>
<evidence type="ECO:0000313" key="3">
    <source>
        <dbReference type="Proteomes" id="UP000032180"/>
    </source>
</evidence>